<evidence type="ECO:0000256" key="2">
    <source>
        <dbReference type="SAM" id="MobiDB-lite"/>
    </source>
</evidence>
<dbReference type="InterPro" id="IPR050921">
    <property type="entry name" value="T4SS_GSP_E_ATPase"/>
</dbReference>
<evidence type="ECO:0000313" key="4">
    <source>
        <dbReference type="EMBL" id="MFD1786288.1"/>
    </source>
</evidence>
<feature type="domain" description="Bacterial type II secretion system protein E" evidence="3">
    <location>
        <begin position="166"/>
        <end position="441"/>
    </location>
</feature>
<proteinExistence type="inferred from homology"/>
<name>A0ABW4N817_9SPHN</name>
<reference evidence="5" key="1">
    <citation type="journal article" date="2019" name="Int. J. Syst. Evol. Microbiol.">
        <title>The Global Catalogue of Microorganisms (GCM) 10K type strain sequencing project: providing services to taxonomists for standard genome sequencing and annotation.</title>
        <authorList>
            <consortium name="The Broad Institute Genomics Platform"/>
            <consortium name="The Broad Institute Genome Sequencing Center for Infectious Disease"/>
            <person name="Wu L."/>
            <person name="Ma J."/>
        </authorList>
    </citation>
    <scope>NUCLEOTIDE SEQUENCE [LARGE SCALE GENOMIC DNA]</scope>
    <source>
        <strain evidence="5">Q85</strain>
    </source>
</reference>
<accession>A0ABW4N817</accession>
<feature type="region of interest" description="Disordered" evidence="2">
    <location>
        <begin position="1"/>
        <end position="50"/>
    </location>
</feature>
<dbReference type="PANTHER" id="PTHR30486:SF15">
    <property type="entry name" value="TYPE II_IV SECRETION SYSTEM ATPASE"/>
    <property type="match status" value="1"/>
</dbReference>
<dbReference type="CDD" id="cd01130">
    <property type="entry name" value="VirB11-like_ATPase"/>
    <property type="match status" value="1"/>
</dbReference>
<dbReference type="RefSeq" id="WP_380938121.1">
    <property type="nucleotide sequence ID" value="NZ_JBHUFC010000001.1"/>
</dbReference>
<gene>
    <name evidence="4" type="ORF">ACFSC3_01760</name>
</gene>
<sequence>MSAFGRRNGMTGGPGVRPAFGVAKPMQGGAARPPAEPEGGDQFPPIAAAPLPGSAAEMELNAGNAAALAAPGADAMTRLAERVAATGDAASSRSEGFETSIHRIKEQVLPRLLERVDPEAAATLSKDELAEEFRPIIGEVLAELKLTLNRREQFALEKVLVDELLGLGPLEELIADPAISDIMVNGPEQTFVERKGKLELANIQFRDEDHLFQIAQRICNSVGRRVDQTTPLADARLKDGSRVNVIVPPLSLKGTAISIRKFSDKPITLDMMAGFGSMSQKMATALKIAGACRFNVVISGGTGSGKTTMLNALSKMIDPGERVLTIEDAAELRLQQPHWLPLETRPPNLEGQGEITIRDLVKNALRMRPDRIILGEIRGSECFDLLAAMNTGHDGSMCTLHSNSPRECLGRMENMVMMGDIKIPKEAISRQIADSVDMIVQVKRLRDGSRRVTNITEVIGMEGPVIVTQELFKFEYLDESADGKIIGEYRSMGLRPYTLDKARQFGFDQAYLEACL</sequence>
<dbReference type="Proteomes" id="UP001597283">
    <property type="component" value="Unassembled WGS sequence"/>
</dbReference>
<dbReference type="Gene3D" id="3.30.450.380">
    <property type="match status" value="1"/>
</dbReference>
<keyword evidence="5" id="KW-1185">Reference proteome</keyword>
<dbReference type="InterPro" id="IPR001482">
    <property type="entry name" value="T2SS/T4SS_dom"/>
</dbReference>
<dbReference type="Pfam" id="PF00437">
    <property type="entry name" value="T2SSE"/>
    <property type="match status" value="1"/>
</dbReference>
<organism evidence="4 5">
    <name type="scientific">Sphingomonas floccifaciens</name>
    <dbReference type="NCBI Taxonomy" id="1844115"/>
    <lineage>
        <taxon>Bacteria</taxon>
        <taxon>Pseudomonadati</taxon>
        <taxon>Pseudomonadota</taxon>
        <taxon>Alphaproteobacteria</taxon>
        <taxon>Sphingomonadales</taxon>
        <taxon>Sphingomonadaceae</taxon>
        <taxon>Sphingomonas</taxon>
    </lineage>
</organism>
<dbReference type="SUPFAM" id="SSF52540">
    <property type="entry name" value="P-loop containing nucleoside triphosphate hydrolases"/>
    <property type="match status" value="1"/>
</dbReference>
<dbReference type="Gene3D" id="3.40.50.300">
    <property type="entry name" value="P-loop containing nucleotide triphosphate hydrolases"/>
    <property type="match status" value="1"/>
</dbReference>
<comment type="caution">
    <text evidence="4">The sequence shown here is derived from an EMBL/GenBank/DDBJ whole genome shotgun (WGS) entry which is preliminary data.</text>
</comment>
<dbReference type="PANTHER" id="PTHR30486">
    <property type="entry name" value="TWITCHING MOTILITY PROTEIN PILT"/>
    <property type="match status" value="1"/>
</dbReference>
<dbReference type="EMBL" id="JBHUFC010000001">
    <property type="protein sequence ID" value="MFD1786288.1"/>
    <property type="molecule type" value="Genomic_DNA"/>
</dbReference>
<dbReference type="InterPro" id="IPR027417">
    <property type="entry name" value="P-loop_NTPase"/>
</dbReference>
<evidence type="ECO:0000256" key="1">
    <source>
        <dbReference type="ARBA" id="ARBA00006611"/>
    </source>
</evidence>
<evidence type="ECO:0000313" key="5">
    <source>
        <dbReference type="Proteomes" id="UP001597283"/>
    </source>
</evidence>
<evidence type="ECO:0000259" key="3">
    <source>
        <dbReference type="Pfam" id="PF00437"/>
    </source>
</evidence>
<comment type="similarity">
    <text evidence="1">Belongs to the GSP E family.</text>
</comment>
<protein>
    <submittedName>
        <fullName evidence="4">CpaF family protein</fullName>
    </submittedName>
</protein>